<evidence type="ECO:0000313" key="1">
    <source>
        <dbReference type="EMBL" id="KAF9992704.1"/>
    </source>
</evidence>
<accession>A0A9P6MD93</accession>
<dbReference type="EMBL" id="JAAAID010004578">
    <property type="protein sequence ID" value="KAF9992704.1"/>
    <property type="molecule type" value="Genomic_DNA"/>
</dbReference>
<sequence>VIFARPNLHDLLLKQVPANKITFGKRVLRTEEKDGQVLIHCSDNSIYSGDILIGADGAYSSIRQSIYKQLSEAGALPQSDMEDLSLGYSCLVGVTEPLDPAKYPQLKDDFAHFSAILGKQRYSWGVSNVPNNQICWILLIQFDDADEAAEQRFRNSEWGPESTDVMVKQFHDCLNPYGGTMGELIDATPKERRSKVFLEEKLFETWYHGRTALIGD</sequence>
<dbReference type="PANTHER" id="PTHR47356">
    <property type="entry name" value="FAD-DEPENDENT MONOOXYGENASE ASQG-RELATED"/>
    <property type="match status" value="1"/>
</dbReference>
<protein>
    <recommendedName>
        <fullName evidence="3">FAD-binding domain-containing protein</fullName>
    </recommendedName>
</protein>
<dbReference type="InterPro" id="IPR050562">
    <property type="entry name" value="FAD_mOase_fung"/>
</dbReference>
<dbReference type="AlphaFoldDB" id="A0A9P6MD93"/>
<evidence type="ECO:0008006" key="3">
    <source>
        <dbReference type="Google" id="ProtNLM"/>
    </source>
</evidence>
<keyword evidence="2" id="KW-1185">Reference proteome</keyword>
<feature type="non-terminal residue" evidence="1">
    <location>
        <position position="1"/>
    </location>
</feature>
<reference evidence="1" key="1">
    <citation type="journal article" date="2020" name="Fungal Divers.">
        <title>Resolving the Mortierellaceae phylogeny through synthesis of multi-gene phylogenetics and phylogenomics.</title>
        <authorList>
            <person name="Vandepol N."/>
            <person name="Liber J."/>
            <person name="Desiro A."/>
            <person name="Na H."/>
            <person name="Kennedy M."/>
            <person name="Barry K."/>
            <person name="Grigoriev I.V."/>
            <person name="Miller A.N."/>
            <person name="O'Donnell K."/>
            <person name="Stajich J.E."/>
            <person name="Bonito G."/>
        </authorList>
    </citation>
    <scope>NUCLEOTIDE SEQUENCE</scope>
    <source>
        <strain evidence="1">NRRL 2769</strain>
    </source>
</reference>
<dbReference type="GO" id="GO:0004497">
    <property type="term" value="F:monooxygenase activity"/>
    <property type="evidence" value="ECO:0007669"/>
    <property type="project" value="InterPro"/>
</dbReference>
<dbReference type="Proteomes" id="UP000703661">
    <property type="component" value="Unassembled WGS sequence"/>
</dbReference>
<dbReference type="SUPFAM" id="SSF51905">
    <property type="entry name" value="FAD/NAD(P)-binding domain"/>
    <property type="match status" value="1"/>
</dbReference>
<name>A0A9P6MD93_9FUNG</name>
<feature type="non-terminal residue" evidence="1">
    <location>
        <position position="216"/>
    </location>
</feature>
<comment type="caution">
    <text evidence="1">The sequence shown here is derived from an EMBL/GenBank/DDBJ whole genome shotgun (WGS) entry which is preliminary data.</text>
</comment>
<gene>
    <name evidence="1" type="ORF">BGZ80_008443</name>
</gene>
<dbReference type="PANTHER" id="PTHR47356:SF2">
    <property type="entry name" value="FAD-BINDING DOMAIN-CONTAINING PROTEIN-RELATED"/>
    <property type="match status" value="1"/>
</dbReference>
<dbReference type="Gene3D" id="3.50.50.60">
    <property type="entry name" value="FAD/NAD(P)-binding domain"/>
    <property type="match status" value="1"/>
</dbReference>
<proteinExistence type="predicted"/>
<organism evidence="1 2">
    <name type="scientific">Entomortierella chlamydospora</name>
    <dbReference type="NCBI Taxonomy" id="101097"/>
    <lineage>
        <taxon>Eukaryota</taxon>
        <taxon>Fungi</taxon>
        <taxon>Fungi incertae sedis</taxon>
        <taxon>Mucoromycota</taxon>
        <taxon>Mortierellomycotina</taxon>
        <taxon>Mortierellomycetes</taxon>
        <taxon>Mortierellales</taxon>
        <taxon>Mortierellaceae</taxon>
        <taxon>Entomortierella</taxon>
    </lineage>
</organism>
<evidence type="ECO:0000313" key="2">
    <source>
        <dbReference type="Proteomes" id="UP000703661"/>
    </source>
</evidence>
<dbReference type="InterPro" id="IPR036188">
    <property type="entry name" value="FAD/NAD-bd_sf"/>
</dbReference>